<dbReference type="EMBL" id="CM037629">
    <property type="protein sequence ID" value="KAH7990211.1"/>
    <property type="molecule type" value="Genomic_DNA"/>
</dbReference>
<proteinExistence type="predicted"/>
<organism evidence="1 2">
    <name type="scientific">Sphaerodactylus townsendi</name>
    <dbReference type="NCBI Taxonomy" id="933632"/>
    <lineage>
        <taxon>Eukaryota</taxon>
        <taxon>Metazoa</taxon>
        <taxon>Chordata</taxon>
        <taxon>Craniata</taxon>
        <taxon>Vertebrata</taxon>
        <taxon>Euteleostomi</taxon>
        <taxon>Lepidosauria</taxon>
        <taxon>Squamata</taxon>
        <taxon>Bifurcata</taxon>
        <taxon>Gekkota</taxon>
        <taxon>Sphaerodactylidae</taxon>
        <taxon>Sphaerodactylus</taxon>
    </lineage>
</organism>
<keyword evidence="2" id="KW-1185">Reference proteome</keyword>
<dbReference type="Proteomes" id="UP000827872">
    <property type="component" value="Linkage Group LG16"/>
</dbReference>
<evidence type="ECO:0000313" key="1">
    <source>
        <dbReference type="EMBL" id="KAH7990211.1"/>
    </source>
</evidence>
<accession>A0ACB8EDM2</accession>
<gene>
    <name evidence="1" type="ORF">K3G42_004366</name>
</gene>
<comment type="caution">
    <text evidence="1">The sequence shown here is derived from an EMBL/GenBank/DDBJ whole genome shotgun (WGS) entry which is preliminary data.</text>
</comment>
<protein>
    <submittedName>
        <fullName evidence="1">Uncharacterized protein</fullName>
    </submittedName>
</protein>
<evidence type="ECO:0000313" key="2">
    <source>
        <dbReference type="Proteomes" id="UP000827872"/>
    </source>
</evidence>
<sequence length="101" mass="10827">MCLSRTAENRRGRKAKETFVQLPKDSHLERAPSPSDPDSDRDVLKEFAVEAEGSSATRCKRLLPHKCQTPGSAQSGISAAATAAEKNKISSCGGPKELTDD</sequence>
<name>A0ACB8EDM2_9SAUR</name>
<reference evidence="1" key="1">
    <citation type="submission" date="2021-08" db="EMBL/GenBank/DDBJ databases">
        <title>The first chromosome-level gecko genome reveals the dynamic sex chromosomes of Neotropical dwarf geckos (Sphaerodactylidae: Sphaerodactylus).</title>
        <authorList>
            <person name="Pinto B.J."/>
            <person name="Keating S.E."/>
            <person name="Gamble T."/>
        </authorList>
    </citation>
    <scope>NUCLEOTIDE SEQUENCE</scope>
    <source>
        <strain evidence="1">TG3544</strain>
    </source>
</reference>